<dbReference type="Proteomes" id="UP000220480">
    <property type="component" value="Unassembled WGS sequence"/>
</dbReference>
<evidence type="ECO:0000313" key="2">
    <source>
        <dbReference type="Proteomes" id="UP000220480"/>
    </source>
</evidence>
<dbReference type="EMBL" id="NMTZ01000027">
    <property type="protein sequence ID" value="PDX83040.1"/>
    <property type="molecule type" value="Genomic_DNA"/>
</dbReference>
<organism evidence="1 2">
    <name type="scientific">Faecalibacterium prausnitzii</name>
    <dbReference type="NCBI Taxonomy" id="853"/>
    <lineage>
        <taxon>Bacteria</taxon>
        <taxon>Bacillati</taxon>
        <taxon>Bacillota</taxon>
        <taxon>Clostridia</taxon>
        <taxon>Eubacteriales</taxon>
        <taxon>Oscillospiraceae</taxon>
        <taxon>Faecalibacterium</taxon>
    </lineage>
</organism>
<name>A0A2A7AVD0_9FIRM</name>
<dbReference type="AlphaFoldDB" id="A0A2A7AVD0"/>
<sequence>MAYNEEKLARLKHLKQLAQKAKADSDAVAARVKALEDVGAQANVLETIKVNGVVQDIKDKAVDIKVSGYTVEKSEKSSDYAAVYQLMKDGVAVGAAINIPKDMVVKSGSVVTNPTGQPKGTYIKLVLANATNDTLYIDVGGLIEYVTSGSAAGDMVVIAIDEQTHKVTASITDGAITKAKLETEVQTALNKAHEHANKALLDTYDQTNADIKDAVSKKHSHANAAELDKIATGDKAKWDATSTKVEGIAEGATKVEASATEGNIKINGVETAVVTIATDAEVTEMLTEVFGATA</sequence>
<comment type="caution">
    <text evidence="1">The sequence shown here is derived from an EMBL/GenBank/DDBJ whole genome shotgun (WGS) entry which is preliminary data.</text>
</comment>
<reference evidence="1 2" key="1">
    <citation type="journal article" date="2017" name="Front. Microbiol.">
        <title>New Insights into the Diversity of the Genus Faecalibacterium.</title>
        <authorList>
            <person name="Benevides L."/>
            <person name="Burman S."/>
            <person name="Martin R."/>
            <person name="Robert V."/>
            <person name="Thomas M."/>
            <person name="Miquel S."/>
            <person name="Chain F."/>
            <person name="Sokol H."/>
            <person name="Bermudez-Humaran L.G."/>
            <person name="Morrison M."/>
            <person name="Langella P."/>
            <person name="Azevedo V.A."/>
            <person name="Chatel J.M."/>
            <person name="Soares S."/>
        </authorList>
    </citation>
    <scope>NUCLEOTIDE SEQUENCE [LARGE SCALE GENOMIC DNA]</scope>
    <source>
        <strain evidence="1 2">CNCM I 4644</strain>
    </source>
</reference>
<proteinExistence type="predicted"/>
<protein>
    <submittedName>
        <fullName evidence="1">Uncharacterized protein</fullName>
    </submittedName>
</protein>
<evidence type="ECO:0000313" key="1">
    <source>
        <dbReference type="EMBL" id="PDX83040.1"/>
    </source>
</evidence>
<accession>A0A2A7AVD0</accession>
<gene>
    <name evidence="1" type="ORF">CGS59_13060</name>
</gene>
<dbReference type="RefSeq" id="WP_097780269.1">
    <property type="nucleotide sequence ID" value="NZ_NMTZ01000027.1"/>
</dbReference>